<proteinExistence type="predicted"/>
<dbReference type="EMBL" id="KU144986">
    <property type="protein sequence ID" value="AMK59462.1"/>
    <property type="molecule type" value="Genomic_DNA"/>
</dbReference>
<organism evidence="1">
    <name type="scientific">uncultured bacterium UPO64</name>
    <dbReference type="NCBI Taxonomy" id="1776983"/>
    <lineage>
        <taxon>Bacteria</taxon>
        <taxon>environmental samples</taxon>
    </lineage>
</organism>
<protein>
    <recommendedName>
        <fullName evidence="2">Phenolic acid decarboxylase subunit D</fullName>
    </recommendedName>
</protein>
<evidence type="ECO:0000313" key="1">
    <source>
        <dbReference type="EMBL" id="AMK59462.1"/>
    </source>
</evidence>
<dbReference type="InterPro" id="IPR047707">
    <property type="entry name" value="VdcD-like"/>
</dbReference>
<reference evidence="1" key="1">
    <citation type="journal article" date="2016" name="Appl. Environ. Microbiol.">
        <title>Functional Metagenomics of a Biostimulated Petroleum-Contaminated Soil Reveals an Extraordinary Diversity of Extradiol Dioxygenases.</title>
        <authorList>
            <person name="Terron-Gonzalez L."/>
            <person name="Martin-Cabello G."/>
            <person name="Ferrer M."/>
            <person name="Santero E."/>
        </authorList>
    </citation>
    <scope>NUCLEOTIDE SEQUENCE</scope>
</reference>
<name>A0A126T0M0_9BACT</name>
<sequence>MALNCPRCGGDQNRVEYQGKENGAVLWTVHYCTACCFTWRDTEPALSIDPAKRRKVFQIDPSHPERFGVVIPTVAR</sequence>
<dbReference type="AlphaFoldDB" id="A0A126T0M0"/>
<dbReference type="Pfam" id="PF26358">
    <property type="entry name" value="EcdD_BsdD_detox"/>
    <property type="match status" value="1"/>
</dbReference>
<dbReference type="NCBIfam" id="NF041205">
    <property type="entry name" value="VdcD"/>
    <property type="match status" value="1"/>
</dbReference>
<accession>A0A126T0M0</accession>
<evidence type="ECO:0008006" key="2">
    <source>
        <dbReference type="Google" id="ProtNLM"/>
    </source>
</evidence>